<name>A0A9P9DKZ3_9PLEO</name>
<keyword evidence="1" id="KW-1133">Transmembrane helix</keyword>
<feature type="transmembrane region" description="Helical" evidence="1">
    <location>
        <begin position="79"/>
        <end position="102"/>
    </location>
</feature>
<keyword evidence="1" id="KW-0472">Membrane</keyword>
<organism evidence="2 3">
    <name type="scientific">Dendryphion nanum</name>
    <dbReference type="NCBI Taxonomy" id="256645"/>
    <lineage>
        <taxon>Eukaryota</taxon>
        <taxon>Fungi</taxon>
        <taxon>Dikarya</taxon>
        <taxon>Ascomycota</taxon>
        <taxon>Pezizomycotina</taxon>
        <taxon>Dothideomycetes</taxon>
        <taxon>Pleosporomycetidae</taxon>
        <taxon>Pleosporales</taxon>
        <taxon>Torulaceae</taxon>
        <taxon>Dendryphion</taxon>
    </lineage>
</organism>
<evidence type="ECO:0000313" key="2">
    <source>
        <dbReference type="EMBL" id="KAH7122625.1"/>
    </source>
</evidence>
<reference evidence="2" key="1">
    <citation type="journal article" date="2021" name="Nat. Commun.">
        <title>Genetic determinants of endophytism in the Arabidopsis root mycobiome.</title>
        <authorList>
            <person name="Mesny F."/>
            <person name="Miyauchi S."/>
            <person name="Thiergart T."/>
            <person name="Pickel B."/>
            <person name="Atanasova L."/>
            <person name="Karlsson M."/>
            <person name="Huettel B."/>
            <person name="Barry K.W."/>
            <person name="Haridas S."/>
            <person name="Chen C."/>
            <person name="Bauer D."/>
            <person name="Andreopoulos W."/>
            <person name="Pangilinan J."/>
            <person name="LaButti K."/>
            <person name="Riley R."/>
            <person name="Lipzen A."/>
            <person name="Clum A."/>
            <person name="Drula E."/>
            <person name="Henrissat B."/>
            <person name="Kohler A."/>
            <person name="Grigoriev I.V."/>
            <person name="Martin F.M."/>
            <person name="Hacquard S."/>
        </authorList>
    </citation>
    <scope>NUCLEOTIDE SEQUENCE</scope>
    <source>
        <strain evidence="2">MPI-CAGE-CH-0243</strain>
    </source>
</reference>
<accession>A0A9P9DKZ3</accession>
<feature type="transmembrane region" description="Helical" evidence="1">
    <location>
        <begin position="39"/>
        <end position="58"/>
    </location>
</feature>
<keyword evidence="3" id="KW-1185">Reference proteome</keyword>
<feature type="transmembrane region" description="Helical" evidence="1">
    <location>
        <begin position="179"/>
        <end position="201"/>
    </location>
</feature>
<proteinExistence type="predicted"/>
<dbReference type="OrthoDB" id="4191440at2759"/>
<gene>
    <name evidence="2" type="ORF">B0J11DRAFT_531944</name>
</gene>
<evidence type="ECO:0000256" key="1">
    <source>
        <dbReference type="SAM" id="Phobius"/>
    </source>
</evidence>
<comment type="caution">
    <text evidence="2">The sequence shown here is derived from an EMBL/GenBank/DDBJ whole genome shotgun (WGS) entry which is preliminary data.</text>
</comment>
<feature type="transmembrane region" description="Helical" evidence="1">
    <location>
        <begin position="108"/>
        <end position="130"/>
    </location>
</feature>
<protein>
    <submittedName>
        <fullName evidence="2">Uncharacterized protein</fullName>
    </submittedName>
</protein>
<dbReference type="EMBL" id="JAGMWT010000009">
    <property type="protein sequence ID" value="KAH7122625.1"/>
    <property type="molecule type" value="Genomic_DNA"/>
</dbReference>
<dbReference type="Proteomes" id="UP000700596">
    <property type="component" value="Unassembled WGS sequence"/>
</dbReference>
<feature type="transmembrane region" description="Helical" evidence="1">
    <location>
        <begin position="213"/>
        <end position="231"/>
    </location>
</feature>
<sequence>MRIRIPTPSLNFLLGYGRFQPSRMPQTDENWTRGCMQTFKVILIVPVAVAAFFQRSLYEFVMKHPELMQSPPYHPRVKLSLLLSYTGLMSLFPWLFISAGLLHYARGFWVLLIALCDLCLSVMIAIAVGLQAEYLPATKGRCDNGNSETWQVTGQDKSFFVLLHDLNFRNSPVAACKQVVVNWQTVVACLFFQILVSYIGVFFDSRPRSLLNPWRPIFNLVICIIAPWIFFRHSLLPSLRYAYQFTFKYLRRASGQGSPTFSKPAPYTPRYLHTISNPKLHQILTIEHVLLNIVDHMCYEDVVNFSLASKSNREAIFPGRDLVHRVPKLRSHCCSTISKKHCQYCNKDICHQCWKPQILPGMAGPRHLYCTPYCRTCYFAAFSMHSRGYKRPCKCNSSDRQNQSQEMCRSCAKLDPAVMQQTRHRRYVQEVRDLAYSCHWSMKICDKCKKDLTSGMRWWVCVRCKGECRDCIHPSYVGKKKDNDDAEKQGQEGKTEGEVARAWWRVFRGG</sequence>
<dbReference type="AlphaFoldDB" id="A0A9P9DKZ3"/>
<evidence type="ECO:0000313" key="3">
    <source>
        <dbReference type="Proteomes" id="UP000700596"/>
    </source>
</evidence>
<keyword evidence="1" id="KW-0812">Transmembrane</keyword>